<keyword evidence="2" id="KW-0812">Transmembrane</keyword>
<evidence type="ECO:0000313" key="4">
    <source>
        <dbReference type="Proteomes" id="UP001055712"/>
    </source>
</evidence>
<evidence type="ECO:0000256" key="1">
    <source>
        <dbReference type="SAM" id="MobiDB-lite"/>
    </source>
</evidence>
<keyword evidence="2" id="KW-0472">Membrane</keyword>
<evidence type="ECO:0000256" key="2">
    <source>
        <dbReference type="SAM" id="Phobius"/>
    </source>
</evidence>
<dbReference type="Proteomes" id="UP001055712">
    <property type="component" value="Unassembled WGS sequence"/>
</dbReference>
<feature type="transmembrane region" description="Helical" evidence="2">
    <location>
        <begin position="91"/>
        <end position="116"/>
    </location>
</feature>
<organism evidence="3 4">
    <name type="scientific">Chlorella vulgaris</name>
    <name type="common">Green alga</name>
    <dbReference type="NCBI Taxonomy" id="3077"/>
    <lineage>
        <taxon>Eukaryota</taxon>
        <taxon>Viridiplantae</taxon>
        <taxon>Chlorophyta</taxon>
        <taxon>core chlorophytes</taxon>
        <taxon>Trebouxiophyceae</taxon>
        <taxon>Chlorellales</taxon>
        <taxon>Chlorellaceae</taxon>
        <taxon>Chlorella clade</taxon>
        <taxon>Chlorella</taxon>
    </lineage>
</organism>
<feature type="compositionally biased region" description="Low complexity" evidence="1">
    <location>
        <begin position="1"/>
        <end position="17"/>
    </location>
</feature>
<protein>
    <submittedName>
        <fullName evidence="3">Uncharacterized protein</fullName>
    </submittedName>
</protein>
<dbReference type="OrthoDB" id="10579660at2759"/>
<reference evidence="3" key="1">
    <citation type="journal article" date="2019" name="Plant J.">
        <title>Chlorella vulgaris genome assembly and annotation reveals the molecular basis for metabolic acclimation to high light conditions.</title>
        <authorList>
            <person name="Cecchin M."/>
            <person name="Marcolungo L."/>
            <person name="Rossato M."/>
            <person name="Girolomoni L."/>
            <person name="Cosentino E."/>
            <person name="Cuine S."/>
            <person name="Li-Beisson Y."/>
            <person name="Delledonne M."/>
            <person name="Ballottari M."/>
        </authorList>
    </citation>
    <scope>NUCLEOTIDE SEQUENCE</scope>
    <source>
        <strain evidence="3">211/11P</strain>
    </source>
</reference>
<gene>
    <name evidence="3" type="ORF">D9Q98_008202</name>
</gene>
<sequence>MALRALSRPALASSGGLQPRSRSTGAGKQASPRVPRKAGKLHLPAPLAAAASQFGLLPQGPVAEEPAAAAATSGAEPEPCPKKLAAQTWDWVLATLSILLIVTCCPLGLLFAALLSLSSLALDFLCQVVVSLQLDPLYTLGPLTFGVMRWLRSDSVRRTVGAVHGAAKRCRRLAGATLRTLRLRGFTRPQLPPRTD</sequence>
<reference evidence="3" key="2">
    <citation type="submission" date="2020-11" db="EMBL/GenBank/DDBJ databases">
        <authorList>
            <person name="Cecchin M."/>
            <person name="Marcolungo L."/>
            <person name="Rossato M."/>
            <person name="Girolomoni L."/>
            <person name="Cosentino E."/>
            <person name="Cuine S."/>
            <person name="Li-Beisson Y."/>
            <person name="Delledonne M."/>
            <person name="Ballottari M."/>
        </authorList>
    </citation>
    <scope>NUCLEOTIDE SEQUENCE</scope>
    <source>
        <strain evidence="3">211/11P</strain>
        <tissue evidence="3">Whole cell</tissue>
    </source>
</reference>
<proteinExistence type="predicted"/>
<dbReference type="EMBL" id="SIDB01000012">
    <property type="protein sequence ID" value="KAI3424816.1"/>
    <property type="molecule type" value="Genomic_DNA"/>
</dbReference>
<feature type="region of interest" description="Disordered" evidence="1">
    <location>
        <begin position="1"/>
        <end position="36"/>
    </location>
</feature>
<dbReference type="AlphaFoldDB" id="A0A9D4TG86"/>
<comment type="caution">
    <text evidence="3">The sequence shown here is derived from an EMBL/GenBank/DDBJ whole genome shotgun (WGS) entry which is preliminary data.</text>
</comment>
<keyword evidence="2" id="KW-1133">Transmembrane helix</keyword>
<feature type="transmembrane region" description="Helical" evidence="2">
    <location>
        <begin position="128"/>
        <end position="148"/>
    </location>
</feature>
<keyword evidence="4" id="KW-1185">Reference proteome</keyword>
<accession>A0A9D4TG86</accession>
<name>A0A9D4TG86_CHLVU</name>
<evidence type="ECO:0000313" key="3">
    <source>
        <dbReference type="EMBL" id="KAI3424816.1"/>
    </source>
</evidence>